<comment type="caution">
    <text evidence="3">The sequence shown here is derived from an EMBL/GenBank/DDBJ whole genome shotgun (WGS) entry which is preliminary data.</text>
</comment>
<dbReference type="SUPFAM" id="SSF81383">
    <property type="entry name" value="F-box domain"/>
    <property type="match status" value="1"/>
</dbReference>
<dbReference type="PANTHER" id="PTHR34145">
    <property type="entry name" value="OS02G0105600 PROTEIN"/>
    <property type="match status" value="1"/>
</dbReference>
<dbReference type="InterPro" id="IPR036047">
    <property type="entry name" value="F-box-like_dom_sf"/>
</dbReference>
<sequence>MTDDVLLIIMSFLPFKDAVATSCLSKRWRWLWLHVVTFIFDGTESLERIAEKPSLLGSERTKFVNEVNSLIDSCNRPVVPDLQIRYDLDRSFKTDIDAWLKFAVHMSVENLELDLTDYNGLAHETYERYKFPIRLSYRTIGHLYKFPWSKFTLIEFPSLRRLVLKGVHITTATVESILENSPDLETLSLHDAGRLRDLYVDDGKLKLKHLEIVDCPKIKSIYLSSFNLVSFTYKGRLRAVRLVISNLPCLKFWDIGEGVIGLKNRVFSQFDYCLSYLDVLSLEITRPKEGLKLATIPKLPMIKKLKLAIGARKDNCLLEFTAIAKACPRLEVFTIELQWLSPIKSRRKVRHVADHPHYYLKELVFVGYFGRVSDLELVVYFIDNAAGLRKIVIDPRGSRRRGTKAVAASVTAVEEARTSAKRQLQKSLPGGRAVDLVIL</sequence>
<protein>
    <recommendedName>
        <fullName evidence="5">F-box protein</fullName>
    </recommendedName>
</protein>
<evidence type="ECO:0000259" key="1">
    <source>
        <dbReference type="Pfam" id="PF00646"/>
    </source>
</evidence>
<evidence type="ECO:0000259" key="2">
    <source>
        <dbReference type="Pfam" id="PF23622"/>
    </source>
</evidence>
<accession>A0AA38WBA1</accession>
<dbReference type="Pfam" id="PF00646">
    <property type="entry name" value="F-box"/>
    <property type="match status" value="1"/>
</dbReference>
<dbReference type="Gene3D" id="3.80.10.10">
    <property type="entry name" value="Ribonuclease Inhibitor"/>
    <property type="match status" value="1"/>
</dbReference>
<keyword evidence="4" id="KW-1185">Reference proteome</keyword>
<organism evidence="3 4">
    <name type="scientific">Centaurea solstitialis</name>
    <name type="common">yellow star-thistle</name>
    <dbReference type="NCBI Taxonomy" id="347529"/>
    <lineage>
        <taxon>Eukaryota</taxon>
        <taxon>Viridiplantae</taxon>
        <taxon>Streptophyta</taxon>
        <taxon>Embryophyta</taxon>
        <taxon>Tracheophyta</taxon>
        <taxon>Spermatophyta</taxon>
        <taxon>Magnoliopsida</taxon>
        <taxon>eudicotyledons</taxon>
        <taxon>Gunneridae</taxon>
        <taxon>Pentapetalae</taxon>
        <taxon>asterids</taxon>
        <taxon>campanulids</taxon>
        <taxon>Asterales</taxon>
        <taxon>Asteraceae</taxon>
        <taxon>Carduoideae</taxon>
        <taxon>Cardueae</taxon>
        <taxon>Centaureinae</taxon>
        <taxon>Centaurea</taxon>
    </lineage>
</organism>
<dbReference type="Gene3D" id="1.20.1280.50">
    <property type="match status" value="1"/>
</dbReference>
<dbReference type="Proteomes" id="UP001172457">
    <property type="component" value="Chromosome 6"/>
</dbReference>
<feature type="domain" description="At1g61320/AtMIF1 LRR" evidence="2">
    <location>
        <begin position="86"/>
        <end position="417"/>
    </location>
</feature>
<dbReference type="CDD" id="cd22160">
    <property type="entry name" value="F-box_AtFBL13-like"/>
    <property type="match status" value="1"/>
</dbReference>
<dbReference type="AlphaFoldDB" id="A0AA38WBA1"/>
<evidence type="ECO:0000313" key="4">
    <source>
        <dbReference type="Proteomes" id="UP001172457"/>
    </source>
</evidence>
<proteinExistence type="predicted"/>
<dbReference type="SUPFAM" id="SSF52047">
    <property type="entry name" value="RNI-like"/>
    <property type="match status" value="1"/>
</dbReference>
<feature type="domain" description="F-box" evidence="1">
    <location>
        <begin position="3"/>
        <end position="29"/>
    </location>
</feature>
<dbReference type="EMBL" id="JARYMX010000006">
    <property type="protein sequence ID" value="KAJ9545690.1"/>
    <property type="molecule type" value="Genomic_DNA"/>
</dbReference>
<dbReference type="InterPro" id="IPR055357">
    <property type="entry name" value="LRR_At1g61320_AtMIF1"/>
</dbReference>
<gene>
    <name evidence="3" type="ORF">OSB04_025397</name>
</gene>
<name>A0AA38WBA1_9ASTR</name>
<dbReference type="Pfam" id="PF23622">
    <property type="entry name" value="LRR_At1g61320_AtMIF1"/>
    <property type="match status" value="1"/>
</dbReference>
<dbReference type="PANTHER" id="PTHR34145:SF68">
    <property type="entry name" value="FBD DOMAIN-CONTAINING PROTEIN"/>
    <property type="match status" value="1"/>
</dbReference>
<evidence type="ECO:0000313" key="3">
    <source>
        <dbReference type="EMBL" id="KAJ9545690.1"/>
    </source>
</evidence>
<dbReference type="InterPro" id="IPR032675">
    <property type="entry name" value="LRR_dom_sf"/>
</dbReference>
<reference evidence="3" key="1">
    <citation type="submission" date="2023-03" db="EMBL/GenBank/DDBJ databases">
        <title>Chromosome-scale reference genome and RAD-based genetic map of yellow starthistle (Centaurea solstitialis) reveal putative structural variation and QTLs associated with invader traits.</title>
        <authorList>
            <person name="Reatini B."/>
            <person name="Cang F.A."/>
            <person name="Jiang Q."/>
            <person name="Mckibben M.T.W."/>
            <person name="Barker M.S."/>
            <person name="Rieseberg L.H."/>
            <person name="Dlugosch K.M."/>
        </authorList>
    </citation>
    <scope>NUCLEOTIDE SEQUENCE</scope>
    <source>
        <strain evidence="3">CAN-66</strain>
        <tissue evidence="3">Leaf</tissue>
    </source>
</reference>
<dbReference type="InterPro" id="IPR053781">
    <property type="entry name" value="F-box_AtFBL13-like"/>
</dbReference>
<evidence type="ECO:0008006" key="5">
    <source>
        <dbReference type="Google" id="ProtNLM"/>
    </source>
</evidence>
<dbReference type="InterPro" id="IPR053772">
    <property type="entry name" value="At1g61320/At1g61330-like"/>
</dbReference>
<dbReference type="InterPro" id="IPR001810">
    <property type="entry name" value="F-box_dom"/>
</dbReference>